<evidence type="ECO:0000313" key="3">
    <source>
        <dbReference type="EMBL" id="RWS22732.1"/>
    </source>
</evidence>
<keyword evidence="4" id="KW-1185">Reference proteome</keyword>
<dbReference type="VEuPathDB" id="VectorBase:LDEU009309"/>
<dbReference type="InterPro" id="IPR006202">
    <property type="entry name" value="Neur_chan_lig-bd"/>
</dbReference>
<dbReference type="OrthoDB" id="6508039at2759"/>
<accession>A0A443S5B9</accession>
<dbReference type="SUPFAM" id="SSF63712">
    <property type="entry name" value="Nicotinic receptor ligand binding domain-like"/>
    <property type="match status" value="1"/>
</dbReference>
<dbReference type="InterPro" id="IPR036734">
    <property type="entry name" value="Neur_chan_lig-bd_sf"/>
</dbReference>
<keyword evidence="3" id="KW-0675">Receptor</keyword>
<dbReference type="Gene3D" id="2.70.170.10">
    <property type="entry name" value="Neurotransmitter-gated ion-channel ligand-binding domain"/>
    <property type="match status" value="1"/>
</dbReference>
<dbReference type="EMBL" id="NCKV01008053">
    <property type="protein sequence ID" value="RWS22732.1"/>
    <property type="molecule type" value="Genomic_DNA"/>
</dbReference>
<organism evidence="3 4">
    <name type="scientific">Leptotrombidium deliense</name>
    <dbReference type="NCBI Taxonomy" id="299467"/>
    <lineage>
        <taxon>Eukaryota</taxon>
        <taxon>Metazoa</taxon>
        <taxon>Ecdysozoa</taxon>
        <taxon>Arthropoda</taxon>
        <taxon>Chelicerata</taxon>
        <taxon>Arachnida</taxon>
        <taxon>Acari</taxon>
        <taxon>Acariformes</taxon>
        <taxon>Trombidiformes</taxon>
        <taxon>Prostigmata</taxon>
        <taxon>Anystina</taxon>
        <taxon>Parasitengona</taxon>
        <taxon>Trombiculoidea</taxon>
        <taxon>Trombiculidae</taxon>
        <taxon>Leptotrombidium</taxon>
    </lineage>
</organism>
<dbReference type="Proteomes" id="UP000288716">
    <property type="component" value="Unassembled WGS sequence"/>
</dbReference>
<dbReference type="AlphaFoldDB" id="A0A443S5B9"/>
<feature type="chain" id="PRO_5019582436" evidence="1">
    <location>
        <begin position="20"/>
        <end position="132"/>
    </location>
</feature>
<keyword evidence="1" id="KW-0732">Signal</keyword>
<dbReference type="STRING" id="299467.A0A443S5B9"/>
<protein>
    <submittedName>
        <fullName evidence="3">Nicotinic acetylcholine receptor subunit beta3-like protein</fullName>
    </submittedName>
</protein>
<evidence type="ECO:0000256" key="1">
    <source>
        <dbReference type="SAM" id="SignalP"/>
    </source>
</evidence>
<evidence type="ECO:0000259" key="2">
    <source>
        <dbReference type="Pfam" id="PF02931"/>
    </source>
</evidence>
<name>A0A443S5B9_9ACAR</name>
<dbReference type="Pfam" id="PF02931">
    <property type="entry name" value="Neur_chan_LBD"/>
    <property type="match status" value="1"/>
</dbReference>
<comment type="caution">
    <text evidence="3">The sequence shown here is derived from an EMBL/GenBank/DDBJ whole genome shotgun (WGS) entry which is preliminary data.</text>
</comment>
<proteinExistence type="predicted"/>
<feature type="non-terminal residue" evidence="3">
    <location>
        <position position="132"/>
    </location>
</feature>
<reference evidence="3 4" key="1">
    <citation type="journal article" date="2018" name="Gigascience">
        <title>Genomes of trombidid mites reveal novel predicted allergens and laterally-transferred genes associated with secondary metabolism.</title>
        <authorList>
            <person name="Dong X."/>
            <person name="Chaisiri K."/>
            <person name="Xia D."/>
            <person name="Armstrong S.D."/>
            <person name="Fang Y."/>
            <person name="Donnelly M.J."/>
            <person name="Kadowaki T."/>
            <person name="McGarry J.W."/>
            <person name="Darby A.C."/>
            <person name="Makepeace B.L."/>
        </authorList>
    </citation>
    <scope>NUCLEOTIDE SEQUENCE [LARGE SCALE GENOMIC DNA]</scope>
    <source>
        <strain evidence="3">UoL-UT</strain>
    </source>
</reference>
<dbReference type="GO" id="GO:0005230">
    <property type="term" value="F:extracellular ligand-gated monoatomic ion channel activity"/>
    <property type="evidence" value="ECO:0007669"/>
    <property type="project" value="InterPro"/>
</dbReference>
<feature type="domain" description="Neurotransmitter-gated ion-channel ligand-binding" evidence="2">
    <location>
        <begin position="28"/>
        <end position="121"/>
    </location>
</feature>
<evidence type="ECO:0000313" key="4">
    <source>
        <dbReference type="Proteomes" id="UP000288716"/>
    </source>
</evidence>
<feature type="signal peptide" evidence="1">
    <location>
        <begin position="1"/>
        <end position="19"/>
    </location>
</feature>
<dbReference type="GO" id="GO:0016020">
    <property type="term" value="C:membrane"/>
    <property type="evidence" value="ECO:0007669"/>
    <property type="project" value="InterPro"/>
</dbReference>
<gene>
    <name evidence="3" type="ORF">B4U80_14001</name>
</gene>
<sequence>MNLENLFFLFLVSFTFVFAQDELPNINKLRKQLLANYDRHAFPVKDLTSLFVVNVTFYINKVTSLDTKTGIMTMDLYFPMKWRDEHLTWDPNSYGGLSTIAFGYNELWRPKIHIWNKVRANPSYQFIPRDYM</sequence>